<keyword evidence="2" id="KW-1185">Reference proteome</keyword>
<dbReference type="SUPFAM" id="SSF75169">
    <property type="entry name" value="DsrEFH-like"/>
    <property type="match status" value="1"/>
</dbReference>
<dbReference type="RefSeq" id="WP_184580077.1">
    <property type="nucleotide sequence ID" value="NZ_JACHJL010000035.1"/>
</dbReference>
<comment type="caution">
    <text evidence="1">The sequence shown here is derived from an EMBL/GenBank/DDBJ whole genome shotgun (WGS) entry which is preliminary data.</text>
</comment>
<dbReference type="GO" id="GO:0016740">
    <property type="term" value="F:transferase activity"/>
    <property type="evidence" value="ECO:0007669"/>
    <property type="project" value="UniProtKB-KW"/>
</dbReference>
<dbReference type="Gene3D" id="3.40.1260.10">
    <property type="entry name" value="DsrEFH-like"/>
    <property type="match status" value="1"/>
</dbReference>
<accession>A0A7W9V3C2</accession>
<gene>
    <name evidence="1" type="ORF">FHS42_007254</name>
</gene>
<organism evidence="1 2">
    <name type="scientific">Streptomyces zagrosensis</name>
    <dbReference type="NCBI Taxonomy" id="1042984"/>
    <lineage>
        <taxon>Bacteria</taxon>
        <taxon>Bacillati</taxon>
        <taxon>Actinomycetota</taxon>
        <taxon>Actinomycetes</taxon>
        <taxon>Kitasatosporales</taxon>
        <taxon>Streptomycetaceae</taxon>
        <taxon>Streptomyces</taxon>
    </lineage>
</organism>
<evidence type="ECO:0000313" key="2">
    <source>
        <dbReference type="Proteomes" id="UP000588098"/>
    </source>
</evidence>
<name>A0A7W9V3C2_9ACTN</name>
<sequence>MTDTTIQPAGTSELPATRKPTKIVQRRWGLLLVVTAAPHSNDVITSAMRLAQAVLDEGKTVRMWACGYANMLTQKAHGDTKLINTRDPEGFYPSSAHIVREMLAANPGKFAWIACTACSAERGATDHIAEVRFRSPLRFVSTIEAADQTVFIGGA</sequence>
<reference evidence="1 2" key="1">
    <citation type="submission" date="2020-08" db="EMBL/GenBank/DDBJ databases">
        <title>Genomic Encyclopedia of Type Strains, Phase III (KMG-III): the genomes of soil and plant-associated and newly described type strains.</title>
        <authorList>
            <person name="Whitman W."/>
        </authorList>
    </citation>
    <scope>NUCLEOTIDE SEQUENCE [LARGE SCALE GENOMIC DNA]</scope>
    <source>
        <strain evidence="1 2">CECT 8305</strain>
    </source>
</reference>
<keyword evidence="1" id="KW-0808">Transferase</keyword>
<protein>
    <submittedName>
        <fullName evidence="1">Sulfur relay (Sulfurtransferase) complex TusBCD TusD component (DsrE family)</fullName>
    </submittedName>
</protein>
<dbReference type="EMBL" id="JACHJL010000035">
    <property type="protein sequence ID" value="MBB5940156.1"/>
    <property type="molecule type" value="Genomic_DNA"/>
</dbReference>
<dbReference type="AlphaFoldDB" id="A0A7W9V3C2"/>
<dbReference type="Proteomes" id="UP000588098">
    <property type="component" value="Unassembled WGS sequence"/>
</dbReference>
<dbReference type="InterPro" id="IPR027396">
    <property type="entry name" value="DsrEFH-like"/>
</dbReference>
<proteinExistence type="predicted"/>
<evidence type="ECO:0000313" key="1">
    <source>
        <dbReference type="EMBL" id="MBB5940156.1"/>
    </source>
</evidence>